<reference evidence="19" key="1">
    <citation type="submission" date="2009-03" db="EMBL/GenBank/DDBJ databases">
        <title>Caligus clemensi ESTs and full-length cDNAs.</title>
        <authorList>
            <person name="Yasuike M."/>
            <person name="von Schalburg K."/>
            <person name="Cooper G."/>
            <person name="Leong J."/>
            <person name="Jones S.R.M."/>
            <person name="Koop B.F."/>
        </authorList>
    </citation>
    <scope>NUCLEOTIDE SEQUENCE</scope>
    <source>
        <tissue evidence="19">Whole</tissue>
    </source>
</reference>
<evidence type="ECO:0000256" key="12">
    <source>
        <dbReference type="ARBA" id="ARBA00049975"/>
    </source>
</evidence>
<dbReference type="InterPro" id="IPR008927">
    <property type="entry name" value="6-PGluconate_DH-like_C_sf"/>
</dbReference>
<dbReference type="Gene3D" id="1.10.3730.10">
    <property type="entry name" value="ProC C-terminal domain-like"/>
    <property type="match status" value="1"/>
</dbReference>
<comment type="subcellular location">
    <subcellularLocation>
        <location evidence="1">Cytoplasm</location>
    </subcellularLocation>
</comment>
<dbReference type="InterPro" id="IPR053790">
    <property type="entry name" value="P5CR-like_CS"/>
</dbReference>
<keyword evidence="7 16" id="KW-0028">Amino-acid biosynthesis</keyword>
<dbReference type="GO" id="GO:0055129">
    <property type="term" value="P:L-proline biosynthetic process"/>
    <property type="evidence" value="ECO:0007669"/>
    <property type="project" value="UniProtKB-UniPathway"/>
</dbReference>
<evidence type="ECO:0000256" key="14">
    <source>
        <dbReference type="ARBA" id="ARBA00052690"/>
    </source>
</evidence>
<evidence type="ECO:0000256" key="7">
    <source>
        <dbReference type="ARBA" id="ARBA00022605"/>
    </source>
</evidence>
<evidence type="ECO:0000256" key="5">
    <source>
        <dbReference type="ARBA" id="ARBA00021413"/>
    </source>
</evidence>
<dbReference type="FunFam" id="1.10.3730.10:FF:000001">
    <property type="entry name" value="Pyrroline-5-carboxylate reductase"/>
    <property type="match status" value="1"/>
</dbReference>
<evidence type="ECO:0000256" key="6">
    <source>
        <dbReference type="ARBA" id="ARBA00022490"/>
    </source>
</evidence>
<evidence type="ECO:0000256" key="10">
    <source>
        <dbReference type="ARBA" id="ARBA00023002"/>
    </source>
</evidence>
<keyword evidence="9 15" id="KW-0521">NADP</keyword>
<comment type="pathway">
    <text evidence="2 16">Amino-acid biosynthesis; L-proline biosynthesis; L-proline from L-glutamate 5-semialdehyde: step 1/1.</text>
</comment>
<gene>
    <name evidence="19" type="primary">P5CR1</name>
</gene>
<dbReference type="GO" id="GO:0005737">
    <property type="term" value="C:cytoplasm"/>
    <property type="evidence" value="ECO:0007669"/>
    <property type="project" value="UniProtKB-SubCell"/>
</dbReference>
<dbReference type="EC" id="1.5.1.2" evidence="4 16"/>
<protein>
    <recommendedName>
        <fullName evidence="5 16">Pyrroline-5-carboxylate reductase</fullName>
        <ecNumber evidence="4 16">1.5.1.2</ecNumber>
    </recommendedName>
</protein>
<keyword evidence="8 16" id="KW-0641">Proline biosynthesis</keyword>
<sequence>MRIGFIGAGKMALALARGFSEKLNPSVVMAACPPSDEFLLQQFRSHGFETYNSNEYIAKNTDIVIFATKPFVFPKIMKELKHSFNRSQLLITVAAGIKINHIQESLKDGHKLKIVRVMPNTPSLINEGVTVFAPNSSCNQEDETIVQKLFSSVGDIHKVSETQIDAVTGISGSGPGYMFLIIEAMADAGVRQGLPRELSYKLAAQTMVGSGRMVLATGEHPAVLKDAVCSPAGTTIEALDTLEKGGMRSSIMKAVEAATNRCKELGD</sequence>
<dbReference type="GO" id="GO:0004735">
    <property type="term" value="F:pyrroline-5-carboxylate reductase activity"/>
    <property type="evidence" value="ECO:0007669"/>
    <property type="project" value="UniProtKB-EC"/>
</dbReference>
<dbReference type="Gene3D" id="3.40.50.720">
    <property type="entry name" value="NAD(P)-binding Rossmann-like Domain"/>
    <property type="match status" value="1"/>
</dbReference>
<feature type="binding site" evidence="15">
    <location>
        <begin position="67"/>
        <end position="70"/>
    </location>
    <ligand>
        <name>NADP(+)</name>
        <dbReference type="ChEBI" id="CHEBI:58349"/>
    </ligand>
</feature>
<evidence type="ECO:0000313" key="19">
    <source>
        <dbReference type="EMBL" id="ACO14615.1"/>
    </source>
</evidence>
<dbReference type="AlphaFoldDB" id="C1C012"/>
<dbReference type="SUPFAM" id="SSF51735">
    <property type="entry name" value="NAD(P)-binding Rossmann-fold domains"/>
    <property type="match status" value="1"/>
</dbReference>
<evidence type="ECO:0000259" key="17">
    <source>
        <dbReference type="Pfam" id="PF03807"/>
    </source>
</evidence>
<dbReference type="SUPFAM" id="SSF48179">
    <property type="entry name" value="6-phosphogluconate dehydrogenase C-terminal domain-like"/>
    <property type="match status" value="1"/>
</dbReference>
<proteinExistence type="evidence at transcript level"/>
<comment type="subunit">
    <text evidence="11">Homodecamer; composed of 5 homodimers.</text>
</comment>
<feature type="domain" description="Pyrroline-5-carboxylate reductase dimerisation" evidence="18">
    <location>
        <begin position="161"/>
        <end position="265"/>
    </location>
</feature>
<feature type="binding site" evidence="15">
    <location>
        <position position="54"/>
    </location>
    <ligand>
        <name>NADPH</name>
        <dbReference type="ChEBI" id="CHEBI:57783"/>
    </ligand>
</feature>
<evidence type="ECO:0000259" key="18">
    <source>
        <dbReference type="Pfam" id="PF14748"/>
    </source>
</evidence>
<evidence type="ECO:0000256" key="15">
    <source>
        <dbReference type="PIRSR" id="PIRSR000193-1"/>
    </source>
</evidence>
<dbReference type="InterPro" id="IPR028939">
    <property type="entry name" value="P5C_Rdtase_cat_N"/>
</dbReference>
<evidence type="ECO:0000256" key="2">
    <source>
        <dbReference type="ARBA" id="ARBA00005205"/>
    </source>
</evidence>
<dbReference type="InterPro" id="IPR036291">
    <property type="entry name" value="NAD(P)-bd_dom_sf"/>
</dbReference>
<feature type="domain" description="Pyrroline-5-carboxylate reductase catalytic N-terminal" evidence="17">
    <location>
        <begin position="2"/>
        <end position="96"/>
    </location>
</feature>
<evidence type="ECO:0000256" key="1">
    <source>
        <dbReference type="ARBA" id="ARBA00004496"/>
    </source>
</evidence>
<dbReference type="NCBIfam" id="TIGR00112">
    <property type="entry name" value="proC"/>
    <property type="match status" value="1"/>
</dbReference>
<dbReference type="PANTHER" id="PTHR11645:SF0">
    <property type="entry name" value="PYRROLINE-5-CARBOXYLATE REDUCTASE 3"/>
    <property type="match status" value="1"/>
</dbReference>
<dbReference type="Pfam" id="PF14748">
    <property type="entry name" value="P5CR_dimer"/>
    <property type="match status" value="1"/>
</dbReference>
<keyword evidence="10 16" id="KW-0560">Oxidoreductase</keyword>
<evidence type="ECO:0000256" key="9">
    <source>
        <dbReference type="ARBA" id="ARBA00022857"/>
    </source>
</evidence>
<comment type="similarity">
    <text evidence="3 16">Belongs to the pyrroline-5-carboxylate reductase family.</text>
</comment>
<comment type="function">
    <text evidence="12">Oxidoreductase that catalyzes the last step in proline biosynthesis, which corresponds to the reduction of pyrroline-5-carboxylate (P5C) to L-proline using NAD(P)H. Proline is synthesized from either glutamate or ornithine; both are converted to P5C, and then to proline via pyrroline-5-carboxylate reductases (PYCRs). PYCR3 is exclusively linked to the biosynthesis of proline from ornithine.</text>
</comment>
<dbReference type="PIRSF" id="PIRSF000193">
    <property type="entry name" value="Pyrrol-5-carb_rd"/>
    <property type="match status" value="1"/>
</dbReference>
<accession>C1C012</accession>
<dbReference type="FunFam" id="3.40.50.720:FF:000190">
    <property type="entry name" value="Pyrroline-5-carboxylate reductase"/>
    <property type="match status" value="1"/>
</dbReference>
<organism evidence="19">
    <name type="scientific">Caligus clemensi</name>
    <name type="common">Sea louse</name>
    <dbReference type="NCBI Taxonomy" id="344056"/>
    <lineage>
        <taxon>Eukaryota</taxon>
        <taxon>Metazoa</taxon>
        <taxon>Ecdysozoa</taxon>
        <taxon>Arthropoda</taxon>
        <taxon>Crustacea</taxon>
        <taxon>Multicrustacea</taxon>
        <taxon>Hexanauplia</taxon>
        <taxon>Copepoda</taxon>
        <taxon>Siphonostomatoida</taxon>
        <taxon>Caligidae</taxon>
        <taxon>Caligus</taxon>
    </lineage>
</organism>
<comment type="catalytic activity">
    <reaction evidence="13">
        <text>L-proline + NAD(+) = (S)-1-pyrroline-5-carboxylate + NADH + 2 H(+)</text>
        <dbReference type="Rhea" id="RHEA:14105"/>
        <dbReference type="ChEBI" id="CHEBI:15378"/>
        <dbReference type="ChEBI" id="CHEBI:17388"/>
        <dbReference type="ChEBI" id="CHEBI:57540"/>
        <dbReference type="ChEBI" id="CHEBI:57945"/>
        <dbReference type="ChEBI" id="CHEBI:60039"/>
        <dbReference type="EC" id="1.5.1.2"/>
    </reaction>
</comment>
<evidence type="ECO:0000256" key="13">
    <source>
        <dbReference type="ARBA" id="ARBA00050547"/>
    </source>
</evidence>
<evidence type="ECO:0000256" key="16">
    <source>
        <dbReference type="RuleBase" id="RU003903"/>
    </source>
</evidence>
<evidence type="ECO:0000256" key="4">
    <source>
        <dbReference type="ARBA" id="ARBA00012855"/>
    </source>
</evidence>
<name>C1C012_CALCM</name>
<evidence type="ECO:0000256" key="8">
    <source>
        <dbReference type="ARBA" id="ARBA00022650"/>
    </source>
</evidence>
<dbReference type="PANTHER" id="PTHR11645">
    <property type="entry name" value="PYRROLINE-5-CARBOXYLATE REDUCTASE"/>
    <property type="match status" value="1"/>
</dbReference>
<keyword evidence="6" id="KW-0963">Cytoplasm</keyword>
<dbReference type="HAMAP" id="MF_01925">
    <property type="entry name" value="P5C_reductase"/>
    <property type="match status" value="1"/>
</dbReference>
<dbReference type="InterPro" id="IPR000304">
    <property type="entry name" value="Pyrroline-COOH_reductase"/>
</dbReference>
<evidence type="ECO:0000256" key="11">
    <source>
        <dbReference type="ARBA" id="ARBA00038523"/>
    </source>
</evidence>
<evidence type="ECO:0000256" key="3">
    <source>
        <dbReference type="ARBA" id="ARBA00005525"/>
    </source>
</evidence>
<dbReference type="InterPro" id="IPR029036">
    <property type="entry name" value="P5CR_dimer"/>
</dbReference>
<comment type="catalytic activity">
    <reaction evidence="14 16">
        <text>L-proline + NADP(+) = (S)-1-pyrroline-5-carboxylate + NADPH + 2 H(+)</text>
        <dbReference type="Rhea" id="RHEA:14109"/>
        <dbReference type="ChEBI" id="CHEBI:15378"/>
        <dbReference type="ChEBI" id="CHEBI:17388"/>
        <dbReference type="ChEBI" id="CHEBI:57783"/>
        <dbReference type="ChEBI" id="CHEBI:58349"/>
        <dbReference type="ChEBI" id="CHEBI:60039"/>
        <dbReference type="EC" id="1.5.1.2"/>
    </reaction>
</comment>
<feature type="binding site" evidence="15">
    <location>
        <begin position="6"/>
        <end position="11"/>
    </location>
    <ligand>
        <name>NADP(+)</name>
        <dbReference type="ChEBI" id="CHEBI:58349"/>
    </ligand>
</feature>
<dbReference type="PROSITE" id="PS00521">
    <property type="entry name" value="P5CR"/>
    <property type="match status" value="1"/>
</dbReference>
<dbReference type="EMBL" id="BT080191">
    <property type="protein sequence ID" value="ACO14615.1"/>
    <property type="molecule type" value="mRNA"/>
</dbReference>
<dbReference type="UniPathway" id="UPA00098">
    <property type="reaction ID" value="UER00361"/>
</dbReference>
<dbReference type="Pfam" id="PF03807">
    <property type="entry name" value="F420_oxidored"/>
    <property type="match status" value="1"/>
</dbReference>